<protein>
    <recommendedName>
        <fullName evidence="2">UBP-type domain-containing protein</fullName>
    </recommendedName>
</protein>
<keyword evidence="1" id="KW-0863">Zinc-finger</keyword>
<dbReference type="SUPFAM" id="SSF57850">
    <property type="entry name" value="RING/U-box"/>
    <property type="match status" value="1"/>
</dbReference>
<evidence type="ECO:0000313" key="3">
    <source>
        <dbReference type="EMBL" id="CEK54246.1"/>
    </source>
</evidence>
<evidence type="ECO:0000256" key="1">
    <source>
        <dbReference type="PROSITE-ProRule" id="PRU00502"/>
    </source>
</evidence>
<keyword evidence="1" id="KW-0479">Metal-binding</keyword>
<dbReference type="PROSITE" id="PS50271">
    <property type="entry name" value="ZF_UBP"/>
    <property type="match status" value="1"/>
</dbReference>
<evidence type="ECO:0000259" key="2">
    <source>
        <dbReference type="PROSITE" id="PS50271"/>
    </source>
</evidence>
<keyword evidence="1" id="KW-0862">Zinc</keyword>
<dbReference type="AlphaFoldDB" id="A0A0B6YEN0"/>
<sequence length="53" mass="6000">MECPHLEDSARIDFDFSITKKDILGRSTFICSVCQTEESPWICLTCGEINCGR</sequence>
<dbReference type="Gene3D" id="3.30.40.10">
    <property type="entry name" value="Zinc/RING finger domain, C3HC4 (zinc finger)"/>
    <property type="match status" value="1"/>
</dbReference>
<gene>
    <name evidence="3" type="primary">ORF22317</name>
</gene>
<reference evidence="3" key="1">
    <citation type="submission" date="2014-12" db="EMBL/GenBank/DDBJ databases">
        <title>Insight into the proteome of Arion vulgaris.</title>
        <authorList>
            <person name="Aradska J."/>
            <person name="Bulat T."/>
            <person name="Smidak R."/>
            <person name="Sarate P."/>
            <person name="Gangsoo J."/>
            <person name="Sialana F."/>
            <person name="Bilban M."/>
            <person name="Lubec G."/>
        </authorList>
    </citation>
    <scope>NUCLEOTIDE SEQUENCE</scope>
    <source>
        <tissue evidence="3">Skin</tissue>
    </source>
</reference>
<feature type="domain" description="UBP-type" evidence="2">
    <location>
        <begin position="1"/>
        <end position="53"/>
    </location>
</feature>
<proteinExistence type="predicted"/>
<dbReference type="Pfam" id="PF02148">
    <property type="entry name" value="zf-UBP"/>
    <property type="match status" value="1"/>
</dbReference>
<name>A0A0B6YEN0_9EUPU</name>
<dbReference type="GO" id="GO:0008270">
    <property type="term" value="F:zinc ion binding"/>
    <property type="evidence" value="ECO:0007669"/>
    <property type="project" value="UniProtKB-KW"/>
</dbReference>
<organism evidence="3">
    <name type="scientific">Arion vulgaris</name>
    <dbReference type="NCBI Taxonomy" id="1028688"/>
    <lineage>
        <taxon>Eukaryota</taxon>
        <taxon>Metazoa</taxon>
        <taxon>Spiralia</taxon>
        <taxon>Lophotrochozoa</taxon>
        <taxon>Mollusca</taxon>
        <taxon>Gastropoda</taxon>
        <taxon>Heterobranchia</taxon>
        <taxon>Euthyneura</taxon>
        <taxon>Panpulmonata</taxon>
        <taxon>Eupulmonata</taxon>
        <taxon>Stylommatophora</taxon>
        <taxon>Helicina</taxon>
        <taxon>Arionoidea</taxon>
        <taxon>Arionidae</taxon>
        <taxon>Arion</taxon>
    </lineage>
</organism>
<accession>A0A0B6YEN0</accession>
<dbReference type="InterPro" id="IPR013083">
    <property type="entry name" value="Znf_RING/FYVE/PHD"/>
</dbReference>
<dbReference type="EMBL" id="HACG01007381">
    <property type="protein sequence ID" value="CEK54246.1"/>
    <property type="molecule type" value="Transcribed_RNA"/>
</dbReference>
<dbReference type="InterPro" id="IPR001607">
    <property type="entry name" value="Znf_UBP"/>
</dbReference>